<dbReference type="AlphaFoldDB" id="A0A8T0FQF9"/>
<reference evidence="1" key="2">
    <citation type="submission" date="2020-06" db="EMBL/GenBank/DDBJ databases">
        <authorList>
            <person name="Sheffer M."/>
        </authorList>
    </citation>
    <scope>NUCLEOTIDE SEQUENCE</scope>
</reference>
<protein>
    <submittedName>
        <fullName evidence="1">Uncharacterized protein</fullName>
    </submittedName>
</protein>
<sequence length="141" mass="15208">MNGAKIKRNESPLIPITYIMPKQNHHSKQHKSVISYSTPGLRAIYFRDDVTGMCDIVGISSAEQIKTGWAQNGIPAHDDDITGPTVAAASIETNGASGPHNTDLAISGLLLSIKKKLQKSRGGNCTRTLLEIKITDLWIGS</sequence>
<dbReference type="Proteomes" id="UP000807504">
    <property type="component" value="Unassembled WGS sequence"/>
</dbReference>
<accession>A0A8T0FQF9</accession>
<name>A0A8T0FQF9_ARGBR</name>
<reference evidence="1" key="1">
    <citation type="journal article" date="2020" name="bioRxiv">
        <title>Chromosome-level reference genome of the European wasp spider Argiope bruennichi: a resource for studies on range expansion and evolutionary adaptation.</title>
        <authorList>
            <person name="Sheffer M.M."/>
            <person name="Hoppe A."/>
            <person name="Krehenwinkel H."/>
            <person name="Uhl G."/>
            <person name="Kuss A.W."/>
            <person name="Jensen L."/>
            <person name="Jensen C."/>
            <person name="Gillespie R.G."/>
            <person name="Hoff K.J."/>
            <person name="Prost S."/>
        </authorList>
    </citation>
    <scope>NUCLEOTIDE SEQUENCE</scope>
</reference>
<dbReference type="EMBL" id="JABXBU010000003">
    <property type="protein sequence ID" value="KAF8792822.1"/>
    <property type="molecule type" value="Genomic_DNA"/>
</dbReference>
<gene>
    <name evidence="1" type="ORF">HNY73_004375</name>
</gene>
<comment type="caution">
    <text evidence="1">The sequence shown here is derived from an EMBL/GenBank/DDBJ whole genome shotgun (WGS) entry which is preliminary data.</text>
</comment>
<organism evidence="1 2">
    <name type="scientific">Argiope bruennichi</name>
    <name type="common">Wasp spider</name>
    <name type="synonym">Aranea bruennichi</name>
    <dbReference type="NCBI Taxonomy" id="94029"/>
    <lineage>
        <taxon>Eukaryota</taxon>
        <taxon>Metazoa</taxon>
        <taxon>Ecdysozoa</taxon>
        <taxon>Arthropoda</taxon>
        <taxon>Chelicerata</taxon>
        <taxon>Arachnida</taxon>
        <taxon>Araneae</taxon>
        <taxon>Araneomorphae</taxon>
        <taxon>Entelegynae</taxon>
        <taxon>Araneoidea</taxon>
        <taxon>Araneidae</taxon>
        <taxon>Argiope</taxon>
    </lineage>
</organism>
<keyword evidence="2" id="KW-1185">Reference proteome</keyword>
<evidence type="ECO:0000313" key="1">
    <source>
        <dbReference type="EMBL" id="KAF8792822.1"/>
    </source>
</evidence>
<evidence type="ECO:0000313" key="2">
    <source>
        <dbReference type="Proteomes" id="UP000807504"/>
    </source>
</evidence>
<proteinExistence type="predicted"/>